<gene>
    <name evidence="9" type="ORF">ADIMK_2843</name>
</gene>
<dbReference type="PROSITE" id="PS00074">
    <property type="entry name" value="GLFV_DEHYDROGENASE"/>
    <property type="match status" value="1"/>
</dbReference>
<dbReference type="Pfam" id="PF02812">
    <property type="entry name" value="ELFV_dehydrog_N"/>
    <property type="match status" value="1"/>
</dbReference>
<evidence type="ECO:0000313" key="9">
    <source>
        <dbReference type="EMBL" id="KEA63319.1"/>
    </source>
</evidence>
<dbReference type="InterPro" id="IPR033524">
    <property type="entry name" value="Glu/Leu/Phe/Val_DH_AS"/>
</dbReference>
<comment type="caution">
    <text evidence="9">The sequence shown here is derived from an EMBL/GenBank/DDBJ whole genome shotgun (WGS) entry which is preliminary data.</text>
</comment>
<keyword evidence="6" id="KW-0547">Nucleotide-binding</keyword>
<evidence type="ECO:0000259" key="8">
    <source>
        <dbReference type="SMART" id="SM00839"/>
    </source>
</evidence>
<dbReference type="OrthoDB" id="9803297at2"/>
<comment type="function">
    <text evidence="1">Catalyzes the reversible oxidative deamination of glutamate to alpha-ketoglutarate and ammonia.</text>
</comment>
<evidence type="ECO:0000313" key="10">
    <source>
        <dbReference type="Proteomes" id="UP000028252"/>
    </source>
</evidence>
<dbReference type="InterPro" id="IPR006095">
    <property type="entry name" value="Glu/Leu/Phe/Val/Trp_DH"/>
</dbReference>
<dbReference type="InterPro" id="IPR006097">
    <property type="entry name" value="Glu/Leu/Phe/Val/Trp_DH_dimer"/>
</dbReference>
<dbReference type="InterPro" id="IPR046346">
    <property type="entry name" value="Aminoacid_DH-like_N_sf"/>
</dbReference>
<keyword evidence="10" id="KW-1185">Reference proteome</keyword>
<dbReference type="PIRSF" id="PIRSF000188">
    <property type="entry name" value="Phe_leu_dh"/>
    <property type="match status" value="1"/>
</dbReference>
<dbReference type="CDD" id="cd01075">
    <property type="entry name" value="NAD_bind_Leu_Phe_Val_DH"/>
    <property type="match status" value="1"/>
</dbReference>
<accession>A0A081FXR4</accession>
<evidence type="ECO:0000256" key="1">
    <source>
        <dbReference type="ARBA" id="ARBA00003868"/>
    </source>
</evidence>
<dbReference type="PATRIC" id="fig|1232683.4.peg.2798"/>
<keyword evidence="3 7" id="KW-0560">Oxidoreductase</keyword>
<dbReference type="Proteomes" id="UP000028252">
    <property type="component" value="Unassembled WGS sequence"/>
</dbReference>
<dbReference type="SUPFAM" id="SSF53223">
    <property type="entry name" value="Aminoacid dehydrogenase-like, N-terminal domain"/>
    <property type="match status" value="1"/>
</dbReference>
<dbReference type="InterPro" id="IPR006096">
    <property type="entry name" value="Glu/Leu/Phe/Val/Trp_DH_C"/>
</dbReference>
<dbReference type="Pfam" id="PF00208">
    <property type="entry name" value="ELFV_dehydrog"/>
    <property type="match status" value="2"/>
</dbReference>
<feature type="domain" description="Glutamate/phenylalanine/leucine/valine/L-tryptophan dehydrogenase C-terminal" evidence="8">
    <location>
        <begin position="142"/>
        <end position="349"/>
    </location>
</feature>
<dbReference type="PANTHER" id="PTHR42722">
    <property type="entry name" value="LEUCINE DEHYDROGENASE"/>
    <property type="match status" value="1"/>
</dbReference>
<dbReference type="PRINTS" id="PR00082">
    <property type="entry name" value="GLFDHDRGNASE"/>
</dbReference>
<dbReference type="STRING" id="1232683.ADIMK_2843"/>
<organism evidence="9 10">
    <name type="scientific">Marinobacterium lacunae</name>
    <dbReference type="NCBI Taxonomy" id="1232683"/>
    <lineage>
        <taxon>Bacteria</taxon>
        <taxon>Pseudomonadati</taxon>
        <taxon>Pseudomonadota</taxon>
        <taxon>Gammaproteobacteria</taxon>
        <taxon>Oceanospirillales</taxon>
        <taxon>Oceanospirillaceae</taxon>
        <taxon>Marinobacterium</taxon>
    </lineage>
</organism>
<dbReference type="GO" id="GO:0000166">
    <property type="term" value="F:nucleotide binding"/>
    <property type="evidence" value="ECO:0007669"/>
    <property type="project" value="UniProtKB-KW"/>
</dbReference>
<dbReference type="Gene3D" id="3.40.50.720">
    <property type="entry name" value="NAD(P)-binding Rossmann-like Domain"/>
    <property type="match status" value="1"/>
</dbReference>
<dbReference type="InterPro" id="IPR036291">
    <property type="entry name" value="NAD(P)-bd_dom_sf"/>
</dbReference>
<dbReference type="EMBL" id="JMQN01000040">
    <property type="protein sequence ID" value="KEA63319.1"/>
    <property type="molecule type" value="Genomic_DNA"/>
</dbReference>
<evidence type="ECO:0000256" key="2">
    <source>
        <dbReference type="ARBA" id="ARBA00006382"/>
    </source>
</evidence>
<evidence type="ECO:0000256" key="6">
    <source>
        <dbReference type="PIRSR" id="PIRSR000188-2"/>
    </source>
</evidence>
<dbReference type="eggNOG" id="COG0334">
    <property type="taxonomic scope" value="Bacteria"/>
</dbReference>
<dbReference type="SMART" id="SM00839">
    <property type="entry name" value="ELFV_dehydrog"/>
    <property type="match status" value="1"/>
</dbReference>
<name>A0A081FXR4_9GAMM</name>
<dbReference type="EC" id="1.4.1.9" evidence="9"/>
<sequence>MNTVLFDHPEFDNHVNVYMHFDEATGLKAITAVHRAWNGKPAVGGCRLRNYADAQEAFTDVLRLSRGMTYKSVLAGLDYGGSKSVMIANPETIDRRATFLAMGDFVESLGGKVKTGVDVGLSADDVEVMAERTAHLGGRAGLAPDLVTAYGVLTSILAAARHRYGSDDLSGRRVAVQGLGKVGFKLVELLLERGAQVVAAEVQADAVERARSSLGIEIVDPAVIHAQPVDIYSPCALGMVINDDSIGQIQADIVAGAANNQLTKPHHGVELARRGVLYVPDYIVNCGGLLAVAGDLEKSDDAWVWNKVNEIAVTLDEVFTLADERAIATSHAADLIGAERIAGFDACQPRAAA</sequence>
<dbReference type="AlphaFoldDB" id="A0A081FXR4"/>
<proteinExistence type="inferred from homology"/>
<dbReference type="PANTHER" id="PTHR42722:SF1">
    <property type="entry name" value="VALINE DEHYDROGENASE"/>
    <property type="match status" value="1"/>
</dbReference>
<protein>
    <submittedName>
        <fullName evidence="9">Leucine dehydrogenase</fullName>
        <ecNumber evidence="9">1.4.1.9</ecNumber>
    </submittedName>
</protein>
<dbReference type="GO" id="GO:0050049">
    <property type="term" value="F:L-leucine dehydrogenase activity"/>
    <property type="evidence" value="ECO:0007669"/>
    <property type="project" value="UniProtKB-EC"/>
</dbReference>
<dbReference type="GO" id="GO:0006520">
    <property type="term" value="P:amino acid metabolic process"/>
    <property type="evidence" value="ECO:0007669"/>
    <property type="project" value="InterPro"/>
</dbReference>
<evidence type="ECO:0000256" key="5">
    <source>
        <dbReference type="PIRSR" id="PIRSR000188-1"/>
    </source>
</evidence>
<feature type="binding site" evidence="6">
    <location>
        <begin position="178"/>
        <end position="183"/>
    </location>
    <ligand>
        <name>NAD(+)</name>
        <dbReference type="ChEBI" id="CHEBI:57540"/>
    </ligand>
</feature>
<comment type="similarity">
    <text evidence="2 7">Belongs to the Glu/Leu/Phe/Val dehydrogenases family.</text>
</comment>
<reference evidence="9 10" key="1">
    <citation type="submission" date="2014-04" db="EMBL/GenBank/DDBJ databases">
        <title>Marinobacterium kochiensis sp. nov., isolated from sediment sample collected from Kochi backwaters in Kerala, India.</title>
        <authorList>
            <person name="Singh A."/>
            <person name="Pinnaka A.K."/>
        </authorList>
    </citation>
    <scope>NUCLEOTIDE SEQUENCE [LARGE SCALE GENOMIC DNA]</scope>
    <source>
        <strain evidence="9 10">AK27</strain>
    </source>
</reference>
<evidence type="ECO:0000256" key="3">
    <source>
        <dbReference type="ARBA" id="ARBA00023002"/>
    </source>
</evidence>
<dbReference type="Gene3D" id="3.40.50.10860">
    <property type="entry name" value="Leucine Dehydrogenase, chain A, domain 1"/>
    <property type="match status" value="1"/>
</dbReference>
<feature type="active site" description="Proton donor/acceptor" evidence="5">
    <location>
        <position position="83"/>
    </location>
</feature>
<evidence type="ECO:0000256" key="4">
    <source>
        <dbReference type="ARBA" id="ARBA00023027"/>
    </source>
</evidence>
<dbReference type="InterPro" id="IPR016211">
    <property type="entry name" value="Glu/Phe/Leu/Val/Trp_DH_bac/arc"/>
</dbReference>
<evidence type="ECO:0000256" key="7">
    <source>
        <dbReference type="RuleBase" id="RU004417"/>
    </source>
</evidence>
<keyword evidence="4 6" id="KW-0520">NAD</keyword>
<dbReference type="SUPFAM" id="SSF51735">
    <property type="entry name" value="NAD(P)-binding Rossmann-fold domains"/>
    <property type="match status" value="1"/>
</dbReference>
<dbReference type="RefSeq" id="WP_051692968.1">
    <property type="nucleotide sequence ID" value="NZ_JMQN01000040.1"/>
</dbReference>